<accession>A0A6B3TPC1</accession>
<feature type="domain" description="Bacterial Pleckstrin homology" evidence="1">
    <location>
        <begin position="7"/>
        <end position="120"/>
    </location>
</feature>
<name>A0A6B3TPC1_9BACI</name>
<keyword evidence="3" id="KW-1185">Reference proteome</keyword>
<dbReference type="Gene3D" id="2.30.29.50">
    <property type="entry name" value="Bacterial Pleckstrin homology domain"/>
    <property type="match status" value="1"/>
</dbReference>
<evidence type="ECO:0000313" key="2">
    <source>
        <dbReference type="EMBL" id="NEX78663.1"/>
    </source>
</evidence>
<dbReference type="Proteomes" id="UP000481621">
    <property type="component" value="Unassembled WGS sequence"/>
</dbReference>
<dbReference type="InterPro" id="IPR037063">
    <property type="entry name" value="PHb_sf"/>
</dbReference>
<dbReference type="Pfam" id="PF08000">
    <property type="entry name" value="bPH_1"/>
    <property type="match status" value="1"/>
</dbReference>
<organism evidence="2 3">
    <name type="scientific">Neobacillus thermocopriae</name>
    <dbReference type="NCBI Taxonomy" id="1215031"/>
    <lineage>
        <taxon>Bacteria</taxon>
        <taxon>Bacillati</taxon>
        <taxon>Bacillota</taxon>
        <taxon>Bacilli</taxon>
        <taxon>Bacillales</taxon>
        <taxon>Bacillaceae</taxon>
        <taxon>Neobacillus</taxon>
    </lineage>
</organism>
<gene>
    <name evidence="2" type="ORF">G4Z05_07085</name>
</gene>
<dbReference type="CDD" id="cd13225">
    <property type="entry name" value="PH-like_bacteria"/>
    <property type="match status" value="1"/>
</dbReference>
<dbReference type="RefSeq" id="WP_163251181.1">
    <property type="nucleotide sequence ID" value="NZ_JAAIUV010000008.1"/>
</dbReference>
<evidence type="ECO:0000259" key="1">
    <source>
        <dbReference type="Pfam" id="PF08000"/>
    </source>
</evidence>
<evidence type="ECO:0000313" key="3">
    <source>
        <dbReference type="Proteomes" id="UP000481621"/>
    </source>
</evidence>
<dbReference type="InterPro" id="IPR012544">
    <property type="entry name" value="PHb"/>
</dbReference>
<proteinExistence type="predicted"/>
<dbReference type="EMBL" id="JAAIUV010000008">
    <property type="protein sequence ID" value="NEX78663.1"/>
    <property type="molecule type" value="Genomic_DNA"/>
</dbReference>
<sequence>MAVTQGILQWTLISECPVPNDVNELLVEGEVAIAAYKTFRDSAIFTNKRLIVRDAQGLTGKKVEIYSLPYSSIYMWSTENAGSLFDVNAEVELWTKAGHIKVNLKKGIDIRKFDKLIAEAIL</sequence>
<dbReference type="AlphaFoldDB" id="A0A6B3TPC1"/>
<reference evidence="2" key="1">
    <citation type="submission" date="2020-02" db="EMBL/GenBank/DDBJ databases">
        <title>Bacillus sedimentmangrovi sp. nov., isolated from sediment of the mangrove ecosystem.</title>
        <authorList>
            <person name="Liu G."/>
        </authorList>
    </citation>
    <scope>NUCLEOTIDE SEQUENCE [LARGE SCALE GENOMIC DNA]</scope>
    <source>
        <strain evidence="2">SgZ-7</strain>
    </source>
</reference>
<protein>
    <submittedName>
        <fullName evidence="2">PH domain-containing protein</fullName>
    </submittedName>
</protein>
<comment type="caution">
    <text evidence="2">The sequence shown here is derived from an EMBL/GenBank/DDBJ whole genome shotgun (WGS) entry which is preliminary data.</text>
</comment>
<dbReference type="SUPFAM" id="SSF50729">
    <property type="entry name" value="PH domain-like"/>
    <property type="match status" value="1"/>
</dbReference>